<organism evidence="2 3">
    <name type="scientific">Amblyomma americanum</name>
    <name type="common">Lone star tick</name>
    <dbReference type="NCBI Taxonomy" id="6943"/>
    <lineage>
        <taxon>Eukaryota</taxon>
        <taxon>Metazoa</taxon>
        <taxon>Ecdysozoa</taxon>
        <taxon>Arthropoda</taxon>
        <taxon>Chelicerata</taxon>
        <taxon>Arachnida</taxon>
        <taxon>Acari</taxon>
        <taxon>Parasitiformes</taxon>
        <taxon>Ixodida</taxon>
        <taxon>Ixodoidea</taxon>
        <taxon>Ixodidae</taxon>
        <taxon>Amblyomminae</taxon>
        <taxon>Amblyomma</taxon>
    </lineage>
</organism>
<sequence>MLAFAASLMAEAADKQVLLEIMSPIVVQLAQLKQMHLAYYAIPVVVGASSNVIMPASVPIALLHELSRVSFWKLLLLGLFAKILVMSTVIVTVNIADRTGLLANQTSMH</sequence>
<reference evidence="2 3" key="1">
    <citation type="journal article" date="2023" name="Arcadia Sci">
        <title>De novo assembly of a long-read Amblyomma americanum tick genome.</title>
        <authorList>
            <person name="Chou S."/>
            <person name="Poskanzer K.E."/>
            <person name="Rollins M."/>
            <person name="Thuy-Boun P.S."/>
        </authorList>
    </citation>
    <scope>NUCLEOTIDE SEQUENCE [LARGE SCALE GENOMIC DNA]</scope>
    <source>
        <strain evidence="2">F_SG_1</strain>
        <tissue evidence="2">Salivary glands</tissue>
    </source>
</reference>
<accession>A0AAQ4ETQ4</accession>
<keyword evidence="1" id="KW-0812">Transmembrane</keyword>
<protein>
    <submittedName>
        <fullName evidence="2">Uncharacterized protein</fullName>
    </submittedName>
</protein>
<evidence type="ECO:0000313" key="2">
    <source>
        <dbReference type="EMBL" id="KAK8778121.1"/>
    </source>
</evidence>
<keyword evidence="1" id="KW-0472">Membrane</keyword>
<dbReference type="EMBL" id="JARKHS020011091">
    <property type="protein sequence ID" value="KAK8778121.1"/>
    <property type="molecule type" value="Genomic_DNA"/>
</dbReference>
<evidence type="ECO:0000256" key="1">
    <source>
        <dbReference type="SAM" id="Phobius"/>
    </source>
</evidence>
<proteinExistence type="predicted"/>
<feature type="transmembrane region" description="Helical" evidence="1">
    <location>
        <begin position="37"/>
        <end position="62"/>
    </location>
</feature>
<gene>
    <name evidence="2" type="ORF">V5799_020538</name>
</gene>
<name>A0AAQ4ETQ4_AMBAM</name>
<keyword evidence="3" id="KW-1185">Reference proteome</keyword>
<comment type="caution">
    <text evidence="2">The sequence shown here is derived from an EMBL/GenBank/DDBJ whole genome shotgun (WGS) entry which is preliminary data.</text>
</comment>
<dbReference type="AlphaFoldDB" id="A0AAQ4ETQ4"/>
<feature type="transmembrane region" description="Helical" evidence="1">
    <location>
        <begin position="74"/>
        <end position="96"/>
    </location>
</feature>
<evidence type="ECO:0000313" key="3">
    <source>
        <dbReference type="Proteomes" id="UP001321473"/>
    </source>
</evidence>
<dbReference type="Proteomes" id="UP001321473">
    <property type="component" value="Unassembled WGS sequence"/>
</dbReference>
<keyword evidence="1" id="KW-1133">Transmembrane helix</keyword>